<dbReference type="SUPFAM" id="SSF56300">
    <property type="entry name" value="Metallo-dependent phosphatases"/>
    <property type="match status" value="1"/>
</dbReference>
<organism evidence="3 4">
    <name type="scientific">Adlercreutzia wanghongyangiae</name>
    <dbReference type="NCBI Taxonomy" id="3111451"/>
    <lineage>
        <taxon>Bacteria</taxon>
        <taxon>Bacillati</taxon>
        <taxon>Actinomycetota</taxon>
        <taxon>Coriobacteriia</taxon>
        <taxon>Eggerthellales</taxon>
        <taxon>Eggerthellaceae</taxon>
        <taxon>Adlercreutzia</taxon>
    </lineage>
</organism>
<dbReference type="PANTHER" id="PTHR30337">
    <property type="entry name" value="COMPONENT OF ATP-DEPENDENT DSDNA EXONUCLEASE"/>
    <property type="match status" value="1"/>
</dbReference>
<dbReference type="EC" id="3.1.-.-" evidence="3"/>
<proteinExistence type="predicted"/>
<dbReference type="InterPro" id="IPR029052">
    <property type="entry name" value="Metallo-depent_PP-like"/>
</dbReference>
<sequence length="426" mass="47279">MAETLTFIHASDIHIGAPFRGLRALSDDWGSRLYDAIPQAWDRVVDAAVDRRVDFVVVAGDIFDSVRASYRDYRRFFQGLWRLDEQGIPTYLCTGNHDPLSSWQQDFFALPPSATMLAADRPDFALYERSGRPLAIIAGRGYPNKVWSSNEDIAAGITRDAALAFLGPRAAEAPFAVGVLHTGLNLDPVKAPTDPRALLRAGLDYWALGHIHRRTVNDPLDPRVVFSGCIQGRDVRETGPRGVYEVRLTEGAPVQLTFIPTASVVWEQLEVDVSGCSNIPELVSQVMREQFAVNGDDACEMMVTRITLVGATPLHEVLNRPGVLEEVRGTLNEAYSEFYCDALIDRTRRPLDEEALRAEGLFPAVFLRSVDVARSDPARQIDYVQEEFLARNLPMLSSLSEKRVARLTDEAASLVLDLLVQGDDAR</sequence>
<dbReference type="Proteomes" id="UP001349994">
    <property type="component" value="Unassembled WGS sequence"/>
</dbReference>
<dbReference type="RefSeq" id="WP_338208829.1">
    <property type="nucleotide sequence ID" value="NZ_JAYMFF010000002.1"/>
</dbReference>
<dbReference type="EMBL" id="JAYMFF010000002">
    <property type="protein sequence ID" value="MEC4175194.1"/>
    <property type="molecule type" value="Genomic_DNA"/>
</dbReference>
<evidence type="ECO:0000256" key="1">
    <source>
        <dbReference type="ARBA" id="ARBA00022801"/>
    </source>
</evidence>
<dbReference type="PANTHER" id="PTHR30337:SF7">
    <property type="entry name" value="PHOSPHOESTERASE"/>
    <property type="match status" value="1"/>
</dbReference>
<comment type="caution">
    <text evidence="3">The sequence shown here is derived from an EMBL/GenBank/DDBJ whole genome shotgun (WGS) entry which is preliminary data.</text>
</comment>
<keyword evidence="4" id="KW-1185">Reference proteome</keyword>
<dbReference type="InterPro" id="IPR050535">
    <property type="entry name" value="DNA_Repair-Maintenance_Comp"/>
</dbReference>
<dbReference type="InterPro" id="IPR041796">
    <property type="entry name" value="Mre11_N"/>
</dbReference>
<feature type="domain" description="Calcineurin-like phosphoesterase" evidence="2">
    <location>
        <begin position="6"/>
        <end position="213"/>
    </location>
</feature>
<keyword evidence="3" id="KW-0269">Exonuclease</keyword>
<gene>
    <name evidence="3" type="ORF">VIN30_01875</name>
</gene>
<name>A0ABU6IFI8_9ACTN</name>
<dbReference type="InterPro" id="IPR004843">
    <property type="entry name" value="Calcineurin-like_PHP"/>
</dbReference>
<evidence type="ECO:0000259" key="2">
    <source>
        <dbReference type="Pfam" id="PF00149"/>
    </source>
</evidence>
<keyword evidence="3" id="KW-0540">Nuclease</keyword>
<dbReference type="Pfam" id="PF00149">
    <property type="entry name" value="Metallophos"/>
    <property type="match status" value="1"/>
</dbReference>
<dbReference type="Gene3D" id="3.60.21.10">
    <property type="match status" value="1"/>
</dbReference>
<keyword evidence="1 3" id="KW-0378">Hydrolase</keyword>
<dbReference type="GO" id="GO:0004527">
    <property type="term" value="F:exonuclease activity"/>
    <property type="evidence" value="ECO:0007669"/>
    <property type="project" value="UniProtKB-KW"/>
</dbReference>
<evidence type="ECO:0000313" key="4">
    <source>
        <dbReference type="Proteomes" id="UP001349994"/>
    </source>
</evidence>
<reference evidence="3 4" key="1">
    <citation type="submission" date="2024-01" db="EMBL/GenBank/DDBJ databases">
        <title>novel species in genus Adlercreutzia.</title>
        <authorList>
            <person name="Liu X."/>
        </authorList>
    </citation>
    <scope>NUCLEOTIDE SEQUENCE [LARGE SCALE GENOMIC DNA]</scope>
    <source>
        <strain evidence="3 4">R7</strain>
    </source>
</reference>
<dbReference type="CDD" id="cd00840">
    <property type="entry name" value="MPP_Mre11_N"/>
    <property type="match status" value="1"/>
</dbReference>
<protein>
    <submittedName>
        <fullName evidence="3">DNA repair exonuclease</fullName>
        <ecNumber evidence="3">3.1.-.-</ecNumber>
    </submittedName>
</protein>
<evidence type="ECO:0000313" key="3">
    <source>
        <dbReference type="EMBL" id="MEC4175194.1"/>
    </source>
</evidence>
<accession>A0ABU6IFI8</accession>